<feature type="region of interest" description="Disordered" evidence="4">
    <location>
        <begin position="1"/>
        <end position="28"/>
    </location>
</feature>
<feature type="region of interest" description="Disordered" evidence="4">
    <location>
        <begin position="199"/>
        <end position="230"/>
    </location>
</feature>
<feature type="compositionally biased region" description="Pro residues" evidence="4">
    <location>
        <begin position="384"/>
        <end position="397"/>
    </location>
</feature>
<proteinExistence type="inferred from homology"/>
<feature type="domain" description="CRC" evidence="5">
    <location>
        <begin position="447"/>
        <end position="595"/>
    </location>
</feature>
<evidence type="ECO:0000256" key="3">
    <source>
        <dbReference type="ARBA" id="ARBA00023242"/>
    </source>
</evidence>
<dbReference type="SMART" id="SM01114">
    <property type="entry name" value="CXC"/>
    <property type="match status" value="2"/>
</dbReference>
<dbReference type="STRING" id="112090.W4GSC3"/>
<dbReference type="PANTHER" id="PTHR12446">
    <property type="entry name" value="TESMIN/TSO1-RELATED"/>
    <property type="match status" value="1"/>
</dbReference>
<dbReference type="GO" id="GO:0006355">
    <property type="term" value="P:regulation of DNA-templated transcription"/>
    <property type="evidence" value="ECO:0007669"/>
    <property type="project" value="TreeGrafter"/>
</dbReference>
<dbReference type="Pfam" id="PF03638">
    <property type="entry name" value="TCR"/>
    <property type="match status" value="2"/>
</dbReference>
<feature type="region of interest" description="Disordered" evidence="4">
    <location>
        <begin position="113"/>
        <end position="135"/>
    </location>
</feature>
<evidence type="ECO:0000256" key="4">
    <source>
        <dbReference type="SAM" id="MobiDB-lite"/>
    </source>
</evidence>
<dbReference type="InterPro" id="IPR033467">
    <property type="entry name" value="Tesmin/TSO1-like_CXC"/>
</dbReference>
<dbReference type="CDD" id="cd09917">
    <property type="entry name" value="F-box_SF"/>
    <property type="match status" value="1"/>
</dbReference>
<evidence type="ECO:0000256" key="1">
    <source>
        <dbReference type="ARBA" id="ARBA00004123"/>
    </source>
</evidence>
<dbReference type="InterPro" id="IPR005172">
    <property type="entry name" value="CRC"/>
</dbReference>
<dbReference type="InterPro" id="IPR028307">
    <property type="entry name" value="Lin-54_fam"/>
</dbReference>
<feature type="compositionally biased region" description="Polar residues" evidence="4">
    <location>
        <begin position="118"/>
        <end position="128"/>
    </location>
</feature>
<feature type="region of interest" description="Disordered" evidence="4">
    <location>
        <begin position="364"/>
        <end position="447"/>
    </location>
</feature>
<feature type="region of interest" description="Disordered" evidence="4">
    <location>
        <begin position="506"/>
        <end position="548"/>
    </location>
</feature>
<dbReference type="OrthoDB" id="6283463at2759"/>
<comment type="similarity">
    <text evidence="2">Belongs to the lin-54 family.</text>
</comment>
<accession>W4GSC3</accession>
<feature type="compositionally biased region" description="Low complexity" evidence="4">
    <location>
        <begin position="407"/>
        <end position="427"/>
    </location>
</feature>
<evidence type="ECO:0000313" key="6">
    <source>
        <dbReference type="EMBL" id="ETV82610.1"/>
    </source>
</evidence>
<dbReference type="PANTHER" id="PTHR12446:SF34">
    <property type="entry name" value="PROTEIN LIN-54 HOMOLOG"/>
    <property type="match status" value="1"/>
</dbReference>
<dbReference type="GO" id="GO:0005634">
    <property type="term" value="C:nucleus"/>
    <property type="evidence" value="ECO:0007669"/>
    <property type="project" value="UniProtKB-SubCell"/>
</dbReference>
<dbReference type="AlphaFoldDB" id="W4GSC3"/>
<dbReference type="InterPro" id="IPR036047">
    <property type="entry name" value="F-box-like_dom_sf"/>
</dbReference>
<sequence length="725" mass="78863">MAQETERDEPNVHMVPTSAGTLHGSDEGREDVDFLDFRAMFASPARIAAEAAVGSTIFNNELEQSPAHPQSRADSGKLFSPLRVIYSPSKFFRSPVVGKDSESSYALTTPVMLKKSKQQQGRTTTQIPPLSAEKAGPLTSPFSGWKVEHGEKYRFMLSPMPVVATTPVASNDDDNRSFLTFAQSLPAITDLNNLDSSPSVTVSPLTPEPPLAKLEPGSCYGKDRTPDTDTECPARVVTQRLEFTDSPTSAYFEPLASFPNIQASTSDAPGRDHRTSDVVGRKSVTLQFAHPSVMGGQATSLKSINDSMRKGKAKVNKNAKAFKALRLVEDTPPTSLTAAPPSSKRQLDESKAILHSLLSTSSSTSFIAPSISDEGVRKKARVQLPPPLPPPPPPMPTTTPALSQNDSSNSSSRSGNHSTSSRNTTTNVVIPRSGGGMPGQAAVTPKKRNPCNCKKSQCLKLYCECFASGSVCDENCKCVGCHNIPKFDIQRKEAIAITLERNPNAFKPKINTTTMPSNHDRQPRHSHHTQHHHQHHGHDTSGSSSTPFGTTLVQTHHHGCHCKKSFCRKKYCECFQAGVPCGDNCKCIDCKNQGHANPPGQELFAATANIIMTSSTIRPPSQPQYTHAHVTEISDTKPPSFGDFRSTILRQDKLKGAAEAHVKRKLVVYPLFGPSNPPLQKDVAVHILQHLDGPDLYNASIVNRLWNGMTMSTDIWDYSQLDKVP</sequence>
<gene>
    <name evidence="6" type="ORF">H257_05188</name>
</gene>
<evidence type="ECO:0000259" key="5">
    <source>
        <dbReference type="PROSITE" id="PS51634"/>
    </source>
</evidence>
<feature type="compositionally biased region" description="Basic and acidic residues" evidence="4">
    <location>
        <begin position="1"/>
        <end position="11"/>
    </location>
</feature>
<dbReference type="GeneID" id="20807184"/>
<dbReference type="PROSITE" id="PS51634">
    <property type="entry name" value="CRC"/>
    <property type="match status" value="1"/>
</dbReference>
<dbReference type="RefSeq" id="XP_009828279.1">
    <property type="nucleotide sequence ID" value="XM_009829977.1"/>
</dbReference>
<organism evidence="6">
    <name type="scientific">Aphanomyces astaci</name>
    <name type="common">Crayfish plague agent</name>
    <dbReference type="NCBI Taxonomy" id="112090"/>
    <lineage>
        <taxon>Eukaryota</taxon>
        <taxon>Sar</taxon>
        <taxon>Stramenopiles</taxon>
        <taxon>Oomycota</taxon>
        <taxon>Saprolegniomycetes</taxon>
        <taxon>Saprolegniales</taxon>
        <taxon>Verrucalvaceae</taxon>
        <taxon>Aphanomyces</taxon>
    </lineage>
</organism>
<dbReference type="VEuPathDB" id="FungiDB:H257_05188"/>
<dbReference type="SUPFAM" id="SSF81383">
    <property type="entry name" value="F-box domain"/>
    <property type="match status" value="1"/>
</dbReference>
<reference evidence="6" key="1">
    <citation type="submission" date="2013-12" db="EMBL/GenBank/DDBJ databases">
        <title>The Genome Sequence of Aphanomyces astaci APO3.</title>
        <authorList>
            <consortium name="The Broad Institute Genomics Platform"/>
            <person name="Russ C."/>
            <person name="Tyler B."/>
            <person name="van West P."/>
            <person name="Dieguez-Uribeondo J."/>
            <person name="Young S.K."/>
            <person name="Zeng Q."/>
            <person name="Gargeya S."/>
            <person name="Fitzgerald M."/>
            <person name="Abouelleil A."/>
            <person name="Alvarado L."/>
            <person name="Chapman S.B."/>
            <person name="Gainer-Dewar J."/>
            <person name="Goldberg J."/>
            <person name="Griggs A."/>
            <person name="Gujja S."/>
            <person name="Hansen M."/>
            <person name="Howarth C."/>
            <person name="Imamovic A."/>
            <person name="Ireland A."/>
            <person name="Larimer J."/>
            <person name="McCowan C."/>
            <person name="Murphy C."/>
            <person name="Pearson M."/>
            <person name="Poon T.W."/>
            <person name="Priest M."/>
            <person name="Roberts A."/>
            <person name="Saif S."/>
            <person name="Shea T."/>
            <person name="Sykes S."/>
            <person name="Wortman J."/>
            <person name="Nusbaum C."/>
            <person name="Birren B."/>
        </authorList>
    </citation>
    <scope>NUCLEOTIDE SEQUENCE [LARGE SCALE GENOMIC DNA]</scope>
    <source>
        <strain evidence="6">APO3</strain>
    </source>
</reference>
<feature type="compositionally biased region" description="Basic residues" evidence="4">
    <location>
        <begin position="524"/>
        <end position="536"/>
    </location>
</feature>
<keyword evidence="3" id="KW-0539">Nucleus</keyword>
<comment type="subcellular location">
    <subcellularLocation>
        <location evidence="1">Nucleus</location>
    </subcellularLocation>
</comment>
<evidence type="ECO:0000256" key="2">
    <source>
        <dbReference type="ARBA" id="ARBA00007267"/>
    </source>
</evidence>
<dbReference type="EMBL" id="KI913122">
    <property type="protein sequence ID" value="ETV82610.1"/>
    <property type="molecule type" value="Genomic_DNA"/>
</dbReference>
<protein>
    <recommendedName>
        <fullName evidence="5">CRC domain-containing protein</fullName>
    </recommendedName>
</protein>
<name>W4GSC3_APHAT</name>